<evidence type="ECO:0000256" key="2">
    <source>
        <dbReference type="SAM" id="MobiDB-lite"/>
    </source>
</evidence>
<feature type="region of interest" description="Disordered" evidence="2">
    <location>
        <begin position="307"/>
        <end position="327"/>
    </location>
</feature>
<feature type="region of interest" description="Disordered" evidence="2">
    <location>
        <begin position="226"/>
        <end position="257"/>
    </location>
</feature>
<protein>
    <submittedName>
        <fullName evidence="3">Uncharacterized protein</fullName>
    </submittedName>
</protein>
<comment type="caution">
    <text evidence="3">The sequence shown here is derived from an EMBL/GenBank/DDBJ whole genome shotgun (WGS) entry which is preliminary data.</text>
</comment>
<accession>A0A9D4TPA9</accession>
<dbReference type="Proteomes" id="UP001055712">
    <property type="component" value="Unassembled WGS sequence"/>
</dbReference>
<keyword evidence="1" id="KW-0175">Coiled coil</keyword>
<keyword evidence="4" id="KW-1185">Reference proteome</keyword>
<reference evidence="3" key="2">
    <citation type="submission" date="2020-11" db="EMBL/GenBank/DDBJ databases">
        <authorList>
            <person name="Cecchin M."/>
            <person name="Marcolungo L."/>
            <person name="Rossato M."/>
            <person name="Girolomoni L."/>
            <person name="Cosentino E."/>
            <person name="Cuine S."/>
            <person name="Li-Beisson Y."/>
            <person name="Delledonne M."/>
            <person name="Ballottari M."/>
        </authorList>
    </citation>
    <scope>NUCLEOTIDE SEQUENCE</scope>
    <source>
        <strain evidence="3">211/11P</strain>
        <tissue evidence="3">Whole cell</tissue>
    </source>
</reference>
<name>A0A9D4TPA9_CHLVU</name>
<dbReference type="AlphaFoldDB" id="A0A9D4TPA9"/>
<dbReference type="OrthoDB" id="10652653at2759"/>
<organism evidence="3 4">
    <name type="scientific">Chlorella vulgaris</name>
    <name type="common">Green alga</name>
    <dbReference type="NCBI Taxonomy" id="3077"/>
    <lineage>
        <taxon>Eukaryota</taxon>
        <taxon>Viridiplantae</taxon>
        <taxon>Chlorophyta</taxon>
        <taxon>core chlorophytes</taxon>
        <taxon>Trebouxiophyceae</taxon>
        <taxon>Chlorellales</taxon>
        <taxon>Chlorellaceae</taxon>
        <taxon>Chlorella clade</taxon>
        <taxon>Chlorella</taxon>
    </lineage>
</organism>
<dbReference type="EMBL" id="SIDB01000007">
    <property type="protein sequence ID" value="KAI3430788.1"/>
    <property type="molecule type" value="Genomic_DNA"/>
</dbReference>
<feature type="region of interest" description="Disordered" evidence="2">
    <location>
        <begin position="13"/>
        <end position="39"/>
    </location>
</feature>
<feature type="compositionally biased region" description="Low complexity" evidence="2">
    <location>
        <begin position="123"/>
        <end position="134"/>
    </location>
</feature>
<sequence>MRVPIPIQENAAELGRAGSSEPGLLLGPSQPGQPTHCAAGMARACSGNIDMPTRLSKSQTVPEGLPSSLVLAALASARDSGPLVHSHSGGASPAAAIHSTDMLYAGQQQQQIQPPAAPQLAVRRSASSGAASGRPPMPVTPVAAVSAARSHPHSRLQRQHSGAYQELFDAQTEASMAQAQVTGLQEALRRKDEEVEALKQELLLVSAERNVLRELVGPAARNTAAASPYFQPSDSVSDLPPTVDGLADDDPTIPQPAAELAGPAVVAAPPGLRLPASGAVLRAVALGPGATAGPVAALGLQQRRQMAQLPAADTSVTTPAAEEAEAA</sequence>
<reference evidence="3" key="1">
    <citation type="journal article" date="2019" name="Plant J.">
        <title>Chlorella vulgaris genome assembly and annotation reveals the molecular basis for metabolic acclimation to high light conditions.</title>
        <authorList>
            <person name="Cecchin M."/>
            <person name="Marcolungo L."/>
            <person name="Rossato M."/>
            <person name="Girolomoni L."/>
            <person name="Cosentino E."/>
            <person name="Cuine S."/>
            <person name="Li-Beisson Y."/>
            <person name="Delledonne M."/>
            <person name="Ballottari M."/>
        </authorList>
    </citation>
    <scope>NUCLEOTIDE SEQUENCE</scope>
    <source>
        <strain evidence="3">211/11P</strain>
    </source>
</reference>
<evidence type="ECO:0000313" key="3">
    <source>
        <dbReference type="EMBL" id="KAI3430788.1"/>
    </source>
</evidence>
<gene>
    <name evidence="3" type="ORF">D9Q98_009200</name>
</gene>
<evidence type="ECO:0000256" key="1">
    <source>
        <dbReference type="SAM" id="Coils"/>
    </source>
</evidence>
<evidence type="ECO:0000313" key="4">
    <source>
        <dbReference type="Proteomes" id="UP001055712"/>
    </source>
</evidence>
<feature type="region of interest" description="Disordered" evidence="2">
    <location>
        <begin position="106"/>
        <end position="153"/>
    </location>
</feature>
<proteinExistence type="predicted"/>
<feature type="coiled-coil region" evidence="1">
    <location>
        <begin position="181"/>
        <end position="208"/>
    </location>
</feature>